<evidence type="ECO:0000313" key="3">
    <source>
        <dbReference type="EMBL" id="RMX46618.1"/>
    </source>
</evidence>
<gene>
    <name evidence="3" type="ORF">pdam_00020964</name>
</gene>
<sequence length="138" mass="16310">MASTSIKSRMESSRNLSYKDKSFVGKCEREFRELKQRSDKYFDDLEKVEEMCQWAKQEVERIQLKAQAKRELIKRDAVFRANLYFAVQEMTGKRKRVEVREEKSAADEKMPEPPARNAERNTLTGRVCRHLKIGCFLI</sequence>
<feature type="coiled-coil region" evidence="1">
    <location>
        <begin position="31"/>
        <end position="65"/>
    </location>
</feature>
<protein>
    <submittedName>
        <fullName evidence="3">Uncharacterized protein</fullName>
    </submittedName>
</protein>
<feature type="region of interest" description="Disordered" evidence="2">
    <location>
        <begin position="96"/>
        <end position="118"/>
    </location>
</feature>
<name>A0A3M6TZC3_POCDA</name>
<keyword evidence="1" id="KW-0175">Coiled coil</keyword>
<dbReference type="EMBL" id="RCHS01002619">
    <property type="protein sequence ID" value="RMX46618.1"/>
    <property type="molecule type" value="Genomic_DNA"/>
</dbReference>
<accession>A0A3M6TZC3</accession>
<feature type="compositionally biased region" description="Basic and acidic residues" evidence="2">
    <location>
        <begin position="98"/>
        <end position="111"/>
    </location>
</feature>
<keyword evidence="4" id="KW-1185">Reference proteome</keyword>
<evidence type="ECO:0000256" key="1">
    <source>
        <dbReference type="SAM" id="Coils"/>
    </source>
</evidence>
<evidence type="ECO:0000256" key="2">
    <source>
        <dbReference type="SAM" id="MobiDB-lite"/>
    </source>
</evidence>
<proteinExistence type="predicted"/>
<dbReference type="AlphaFoldDB" id="A0A3M6TZC3"/>
<organism evidence="3 4">
    <name type="scientific">Pocillopora damicornis</name>
    <name type="common">Cauliflower coral</name>
    <name type="synonym">Millepora damicornis</name>
    <dbReference type="NCBI Taxonomy" id="46731"/>
    <lineage>
        <taxon>Eukaryota</taxon>
        <taxon>Metazoa</taxon>
        <taxon>Cnidaria</taxon>
        <taxon>Anthozoa</taxon>
        <taxon>Hexacorallia</taxon>
        <taxon>Scleractinia</taxon>
        <taxon>Astrocoeniina</taxon>
        <taxon>Pocilloporidae</taxon>
        <taxon>Pocillopora</taxon>
    </lineage>
</organism>
<dbReference type="Proteomes" id="UP000275408">
    <property type="component" value="Unassembled WGS sequence"/>
</dbReference>
<evidence type="ECO:0000313" key="4">
    <source>
        <dbReference type="Proteomes" id="UP000275408"/>
    </source>
</evidence>
<reference evidence="3 4" key="1">
    <citation type="journal article" date="2018" name="Sci. Rep.">
        <title>Comparative analysis of the Pocillopora damicornis genome highlights role of immune system in coral evolution.</title>
        <authorList>
            <person name="Cunning R."/>
            <person name="Bay R.A."/>
            <person name="Gillette P."/>
            <person name="Baker A.C."/>
            <person name="Traylor-Knowles N."/>
        </authorList>
    </citation>
    <scope>NUCLEOTIDE SEQUENCE [LARGE SCALE GENOMIC DNA]</scope>
    <source>
        <strain evidence="3">RSMAS</strain>
        <tissue evidence="3">Whole animal</tissue>
    </source>
</reference>
<comment type="caution">
    <text evidence="3">The sequence shown here is derived from an EMBL/GenBank/DDBJ whole genome shotgun (WGS) entry which is preliminary data.</text>
</comment>